<dbReference type="CDD" id="cd00093">
    <property type="entry name" value="HTH_XRE"/>
    <property type="match status" value="1"/>
</dbReference>
<keyword evidence="3" id="KW-1185">Reference proteome</keyword>
<dbReference type="GO" id="GO:0003677">
    <property type="term" value="F:DNA binding"/>
    <property type="evidence" value="ECO:0007669"/>
    <property type="project" value="InterPro"/>
</dbReference>
<dbReference type="Pfam" id="PF01381">
    <property type="entry name" value="HTH_3"/>
    <property type="match status" value="1"/>
</dbReference>
<gene>
    <name evidence="2" type="ORF">C7U55_10035</name>
</gene>
<dbReference type="Gene3D" id="1.10.260.40">
    <property type="entry name" value="lambda repressor-like DNA-binding domains"/>
    <property type="match status" value="1"/>
</dbReference>
<comment type="caution">
    <text evidence="2">The sequence shown here is derived from an EMBL/GenBank/DDBJ whole genome shotgun (WGS) entry which is preliminary data.</text>
</comment>
<sequence length="218" mass="25553">MSFAIYLKRIREEKKINQTEMAELLDISRTAIKLIENGSTKHPSKKVLHNLASFLNKTEIDVMTQILFDENSENFDENELFVRHYLTYMYLEGWNIVDHPYVYPIWNGYSIEFEGKIIKKRQPKNIVIVSSYKKELYRITEVKNRMDALGYVGDLVSKLMQVIDPYRGVKLIFNAENQEEKKAFYCISEVQMSHKGFNVEVVLYDKNTGVIAALQLLH</sequence>
<dbReference type="RefSeq" id="WP_106988449.1">
    <property type="nucleotide sequence ID" value="NZ_PYLP01000014.1"/>
</dbReference>
<proteinExistence type="predicted"/>
<dbReference type="GeneID" id="77471432"/>
<dbReference type="InterPro" id="IPR010982">
    <property type="entry name" value="Lambda_DNA-bd_dom_sf"/>
</dbReference>
<accession>A0A2T3FVY2</accession>
<protein>
    <recommendedName>
        <fullName evidence="1">HTH cro/C1-type domain-containing protein</fullName>
    </recommendedName>
</protein>
<dbReference type="Proteomes" id="UP000241201">
    <property type="component" value="Unassembled WGS sequence"/>
</dbReference>
<evidence type="ECO:0000313" key="3">
    <source>
        <dbReference type="Proteomes" id="UP000241201"/>
    </source>
</evidence>
<reference evidence="3" key="1">
    <citation type="submission" date="2018-03" db="EMBL/GenBank/DDBJ databases">
        <title>Lachnoclostridium SNUG30370 gen.nov., sp.nov., isolated from human faeces.</title>
        <authorList>
            <person name="Seo B."/>
            <person name="Jeon K."/>
            <person name="Ko G."/>
        </authorList>
    </citation>
    <scope>NUCLEOTIDE SEQUENCE [LARGE SCALE GENOMIC DNA]</scope>
    <source>
        <strain evidence="3">SNUG30370</strain>
    </source>
</reference>
<dbReference type="InterPro" id="IPR001387">
    <property type="entry name" value="Cro/C1-type_HTH"/>
</dbReference>
<evidence type="ECO:0000259" key="1">
    <source>
        <dbReference type="PROSITE" id="PS50943"/>
    </source>
</evidence>
<dbReference type="SMART" id="SM00530">
    <property type="entry name" value="HTH_XRE"/>
    <property type="match status" value="1"/>
</dbReference>
<dbReference type="PROSITE" id="PS50943">
    <property type="entry name" value="HTH_CROC1"/>
    <property type="match status" value="1"/>
</dbReference>
<organism evidence="2 3">
    <name type="scientific">Faecalibacillus faecis</name>
    <dbReference type="NCBI Taxonomy" id="1982628"/>
    <lineage>
        <taxon>Bacteria</taxon>
        <taxon>Bacillati</taxon>
        <taxon>Bacillota</taxon>
        <taxon>Erysipelotrichia</taxon>
        <taxon>Erysipelotrichales</taxon>
        <taxon>Coprobacillaceae</taxon>
        <taxon>Faecalibacillus</taxon>
    </lineage>
</organism>
<dbReference type="AlphaFoldDB" id="A0A2T3FVY2"/>
<dbReference type="EMBL" id="PYLP01000014">
    <property type="protein sequence ID" value="PST39446.1"/>
    <property type="molecule type" value="Genomic_DNA"/>
</dbReference>
<feature type="domain" description="HTH cro/C1-type" evidence="1">
    <location>
        <begin position="7"/>
        <end position="62"/>
    </location>
</feature>
<dbReference type="SUPFAM" id="SSF47413">
    <property type="entry name" value="lambda repressor-like DNA-binding domains"/>
    <property type="match status" value="1"/>
</dbReference>
<name>A0A2T3FVY2_9FIRM</name>
<evidence type="ECO:0000313" key="2">
    <source>
        <dbReference type="EMBL" id="PST39446.1"/>
    </source>
</evidence>